<dbReference type="SMART" id="SM00225">
    <property type="entry name" value="BTB"/>
    <property type="match status" value="1"/>
</dbReference>
<gene>
    <name evidence="3" type="ORF">OH76DRAFT_1449833</name>
</gene>
<reference evidence="3 4" key="1">
    <citation type="journal article" date="2018" name="Biotechnol. Biofuels">
        <title>Integrative visual omics of the white-rot fungus Polyporus brumalis exposes the biotechnological potential of its oxidative enzymes for delignifying raw plant biomass.</title>
        <authorList>
            <person name="Miyauchi S."/>
            <person name="Rancon A."/>
            <person name="Drula E."/>
            <person name="Hage H."/>
            <person name="Chaduli D."/>
            <person name="Favel A."/>
            <person name="Grisel S."/>
            <person name="Henrissat B."/>
            <person name="Herpoel-Gimbert I."/>
            <person name="Ruiz-Duenas F.J."/>
            <person name="Chevret D."/>
            <person name="Hainaut M."/>
            <person name="Lin J."/>
            <person name="Wang M."/>
            <person name="Pangilinan J."/>
            <person name="Lipzen A."/>
            <person name="Lesage-Meessen L."/>
            <person name="Navarro D."/>
            <person name="Riley R."/>
            <person name="Grigoriev I.V."/>
            <person name="Zhou S."/>
            <person name="Raouche S."/>
            <person name="Rosso M.N."/>
        </authorList>
    </citation>
    <scope>NUCLEOTIDE SEQUENCE [LARGE SCALE GENOMIC DNA]</scope>
    <source>
        <strain evidence="3 4">BRFM 1820</strain>
    </source>
</reference>
<accession>A0A371CM00</accession>
<feature type="domain" description="BTB" evidence="2">
    <location>
        <begin position="38"/>
        <end position="101"/>
    </location>
</feature>
<evidence type="ECO:0000313" key="4">
    <source>
        <dbReference type="Proteomes" id="UP000256964"/>
    </source>
</evidence>
<dbReference type="AlphaFoldDB" id="A0A371CM00"/>
<evidence type="ECO:0000259" key="2">
    <source>
        <dbReference type="PROSITE" id="PS50097"/>
    </source>
</evidence>
<dbReference type="OrthoDB" id="2800059at2759"/>
<feature type="compositionally biased region" description="Basic residues" evidence="1">
    <location>
        <begin position="1"/>
        <end position="11"/>
    </location>
</feature>
<dbReference type="InterPro" id="IPR000210">
    <property type="entry name" value="BTB/POZ_dom"/>
</dbReference>
<organism evidence="3 4">
    <name type="scientific">Lentinus brumalis</name>
    <dbReference type="NCBI Taxonomy" id="2498619"/>
    <lineage>
        <taxon>Eukaryota</taxon>
        <taxon>Fungi</taxon>
        <taxon>Dikarya</taxon>
        <taxon>Basidiomycota</taxon>
        <taxon>Agaricomycotina</taxon>
        <taxon>Agaricomycetes</taxon>
        <taxon>Polyporales</taxon>
        <taxon>Polyporaceae</taxon>
        <taxon>Lentinus</taxon>
    </lineage>
</organism>
<name>A0A371CM00_9APHY</name>
<dbReference type="Gene3D" id="3.30.710.10">
    <property type="entry name" value="Potassium Channel Kv1.1, Chain A"/>
    <property type="match status" value="1"/>
</dbReference>
<dbReference type="InterPro" id="IPR011333">
    <property type="entry name" value="SKP1/BTB/POZ_sf"/>
</dbReference>
<dbReference type="Proteomes" id="UP000256964">
    <property type="component" value="Unassembled WGS sequence"/>
</dbReference>
<dbReference type="EMBL" id="KZ857516">
    <property type="protein sequence ID" value="RDX41316.1"/>
    <property type="molecule type" value="Genomic_DNA"/>
</dbReference>
<dbReference type="PROSITE" id="PS50097">
    <property type="entry name" value="BTB"/>
    <property type="match status" value="1"/>
</dbReference>
<feature type="region of interest" description="Disordered" evidence="1">
    <location>
        <begin position="1"/>
        <end position="22"/>
    </location>
</feature>
<keyword evidence="4" id="KW-1185">Reference proteome</keyword>
<evidence type="ECO:0000313" key="3">
    <source>
        <dbReference type="EMBL" id="RDX41316.1"/>
    </source>
</evidence>
<sequence length="399" mass="44387">MSGSPSRKRPRHEAEGRISQTDIVGEPQRDEELWLSDGNIVLVAQRTVAFRVHKSLLAQRSEIFRDLFSLPSSGTEETLDGCPVVHLIDPPDDLRHLFSVLCCGRNYYYNKDKVQPVSVKVLAALIRMSHKYAIQDVLADALARLQRYYTANLAEWSAIASREQYRFADDVKADPEDAITVIELARLTDTPSLLPTAFLSCFALDGTTVPCSSSARDREHILARLAPEDLTRILRGRVKMTKMHTFRIFAIFAMRKSLPSAECRTSTNCGKAMFAGFGNAGHDFILSVYQDDQDDILLSSLSGYMANSDPGLCAKCRGDVETALENNRRIVWEQLPDLFDLQVDGWPATDPDHCEYSMATWSTVRATTNIPDCRRLISTCAMNVVALGDVGPADSTCIS</sequence>
<proteinExistence type="predicted"/>
<protein>
    <recommendedName>
        <fullName evidence="2">BTB domain-containing protein</fullName>
    </recommendedName>
</protein>
<evidence type="ECO:0000256" key="1">
    <source>
        <dbReference type="SAM" id="MobiDB-lite"/>
    </source>
</evidence>
<dbReference type="Pfam" id="PF00651">
    <property type="entry name" value="BTB"/>
    <property type="match status" value="1"/>
</dbReference>